<keyword evidence="8" id="KW-0677">Repeat</keyword>
<feature type="domain" description="Lumazine-binding" evidence="11">
    <location>
        <begin position="1"/>
        <end position="87"/>
    </location>
</feature>
<name>V8C9G9_9HELI</name>
<dbReference type="PIRSF" id="PIRSF000498">
    <property type="entry name" value="Riboflavin_syn_A"/>
    <property type="match status" value="1"/>
</dbReference>
<dbReference type="CDD" id="cd00402">
    <property type="entry name" value="Riboflavin_synthase_like"/>
    <property type="match status" value="1"/>
</dbReference>
<keyword evidence="6" id="KW-0686">Riboflavin biosynthesis</keyword>
<dbReference type="RefSeq" id="WP_023927460.1">
    <property type="nucleotide sequence ID" value="NZ_KI669454.1"/>
</dbReference>
<dbReference type="InterPro" id="IPR026017">
    <property type="entry name" value="Lumazine-bd_dom"/>
</dbReference>
<dbReference type="Proteomes" id="UP000018731">
    <property type="component" value="Unassembled WGS sequence"/>
</dbReference>
<dbReference type="EMBL" id="AZJI01000004">
    <property type="protein sequence ID" value="ETD23989.1"/>
    <property type="molecule type" value="Genomic_DNA"/>
</dbReference>
<dbReference type="InterPro" id="IPR023366">
    <property type="entry name" value="ATP_synth_asu-like_sf"/>
</dbReference>
<dbReference type="GO" id="GO:0009231">
    <property type="term" value="P:riboflavin biosynthetic process"/>
    <property type="evidence" value="ECO:0007669"/>
    <property type="project" value="UniProtKB-KW"/>
</dbReference>
<comment type="catalytic activity">
    <reaction evidence="1">
        <text>2 6,7-dimethyl-8-(1-D-ribityl)lumazine + H(+) = 5-amino-6-(D-ribitylamino)uracil + riboflavin</text>
        <dbReference type="Rhea" id="RHEA:20772"/>
        <dbReference type="ChEBI" id="CHEBI:15378"/>
        <dbReference type="ChEBI" id="CHEBI:15934"/>
        <dbReference type="ChEBI" id="CHEBI:57986"/>
        <dbReference type="ChEBI" id="CHEBI:58201"/>
        <dbReference type="EC" id="2.5.1.9"/>
    </reaction>
</comment>
<evidence type="ECO:0000313" key="13">
    <source>
        <dbReference type="Proteomes" id="UP000018731"/>
    </source>
</evidence>
<dbReference type="AlphaFoldDB" id="V8C9G9"/>
<evidence type="ECO:0000313" key="12">
    <source>
        <dbReference type="EMBL" id="ETD23989.1"/>
    </source>
</evidence>
<reference evidence="12 13" key="1">
    <citation type="journal article" date="2014" name="Genome Announc.">
        <title>Draft genome sequences of six enterohepatic helicobacter species isolated from humans and one from rhesus macaques.</title>
        <authorList>
            <person name="Shen Z."/>
            <person name="Sheh A."/>
            <person name="Young S.K."/>
            <person name="Abouelliel A."/>
            <person name="Ward D.V."/>
            <person name="Earl A.M."/>
            <person name="Fox J.G."/>
        </authorList>
    </citation>
    <scope>NUCLEOTIDE SEQUENCE [LARGE SCALE GENOMIC DNA]</scope>
    <source>
        <strain evidence="12 13">MIT 99-5501</strain>
    </source>
</reference>
<keyword evidence="13" id="KW-1185">Reference proteome</keyword>
<dbReference type="PANTHER" id="PTHR21098:SF12">
    <property type="entry name" value="RIBOFLAVIN SYNTHASE"/>
    <property type="match status" value="1"/>
</dbReference>
<dbReference type="InterPro" id="IPR017938">
    <property type="entry name" value="Riboflavin_synthase-like_b-brl"/>
</dbReference>
<comment type="function">
    <text evidence="2">Catalyzes the dismutation of two molecules of 6,7-dimethyl-8-ribityllumazine, resulting in the formation of riboflavin and 5-amino-6-(D-ribitylamino)uracil.</text>
</comment>
<evidence type="ECO:0000256" key="3">
    <source>
        <dbReference type="ARBA" id="ARBA00004887"/>
    </source>
</evidence>
<comment type="pathway">
    <text evidence="3">Cofactor biosynthesis; riboflavin biosynthesis; riboflavin from 2-hydroxy-3-oxobutyl phosphate and 5-amino-6-(D-ribitylamino)uracil: step 2/2.</text>
</comment>
<feature type="domain" description="Lumazine-binding" evidence="11">
    <location>
        <begin position="88"/>
        <end position="192"/>
    </location>
</feature>
<evidence type="ECO:0000256" key="1">
    <source>
        <dbReference type="ARBA" id="ARBA00000968"/>
    </source>
</evidence>
<proteinExistence type="predicted"/>
<dbReference type="PROSITE" id="PS51177">
    <property type="entry name" value="LUMAZINE_BIND"/>
    <property type="match status" value="2"/>
</dbReference>
<dbReference type="SUPFAM" id="SSF63380">
    <property type="entry name" value="Riboflavin synthase domain-like"/>
    <property type="match status" value="2"/>
</dbReference>
<dbReference type="NCBIfam" id="TIGR00187">
    <property type="entry name" value="ribE"/>
    <property type="match status" value="1"/>
</dbReference>
<feature type="repeat" description="Lumazine-binding" evidence="10">
    <location>
        <begin position="88"/>
        <end position="192"/>
    </location>
</feature>
<feature type="repeat" description="Lumazine-binding" evidence="10">
    <location>
        <begin position="1"/>
        <end position="87"/>
    </location>
</feature>
<dbReference type="OrthoDB" id="9788537at2"/>
<dbReference type="EC" id="2.5.1.9" evidence="4 9"/>
<dbReference type="GO" id="GO:0004746">
    <property type="term" value="F:riboflavin synthase activity"/>
    <property type="evidence" value="ECO:0007669"/>
    <property type="project" value="UniProtKB-UniRule"/>
</dbReference>
<evidence type="ECO:0000256" key="8">
    <source>
        <dbReference type="ARBA" id="ARBA00022737"/>
    </source>
</evidence>
<evidence type="ECO:0000256" key="6">
    <source>
        <dbReference type="ARBA" id="ARBA00022619"/>
    </source>
</evidence>
<comment type="caution">
    <text evidence="12">The sequence shown here is derived from an EMBL/GenBank/DDBJ whole genome shotgun (WGS) entry which is preliminary data.</text>
</comment>
<protein>
    <recommendedName>
        <fullName evidence="5 9">Riboflavin synthase</fullName>
        <ecNumber evidence="4 9">2.5.1.9</ecNumber>
    </recommendedName>
</protein>
<evidence type="ECO:0000256" key="2">
    <source>
        <dbReference type="ARBA" id="ARBA00002803"/>
    </source>
</evidence>
<dbReference type="Gene3D" id="2.40.30.20">
    <property type="match status" value="2"/>
</dbReference>
<dbReference type="Pfam" id="PF00677">
    <property type="entry name" value="Lum_binding"/>
    <property type="match status" value="2"/>
</dbReference>
<evidence type="ECO:0000259" key="11">
    <source>
        <dbReference type="PROSITE" id="PS51177"/>
    </source>
</evidence>
<keyword evidence="7" id="KW-0808">Transferase</keyword>
<evidence type="ECO:0000256" key="5">
    <source>
        <dbReference type="ARBA" id="ARBA00013950"/>
    </source>
</evidence>
<sequence length="216" mass="23909">MFSGLVREIGHIKSFKNDILRVQCTHKAQIGDSIAINGMCLTVIEVHNDGFSLEISKHSQSLVALENYQGAVHIEPALRADSRLDGHFVQGHIDSVGVIKSITPLENATRFAIAIPKEKIQMIIPQGSVCVDGISLTIASIDEANKGNDKEAIFMLSIIPHTLQNTLFCTYQVGRRVNIETDMIVRSIVHILKTRDNTQAKNTCSWSELDSIALRY</sequence>
<dbReference type="STRING" id="1357400.HMPREF2086_00736"/>
<evidence type="ECO:0000256" key="10">
    <source>
        <dbReference type="PROSITE-ProRule" id="PRU00524"/>
    </source>
</evidence>
<dbReference type="PANTHER" id="PTHR21098">
    <property type="entry name" value="RIBOFLAVIN SYNTHASE ALPHA CHAIN"/>
    <property type="match status" value="1"/>
</dbReference>
<accession>V8C9G9</accession>
<dbReference type="NCBIfam" id="NF006767">
    <property type="entry name" value="PRK09289.1"/>
    <property type="match status" value="1"/>
</dbReference>
<evidence type="ECO:0000256" key="4">
    <source>
        <dbReference type="ARBA" id="ARBA00012827"/>
    </source>
</evidence>
<gene>
    <name evidence="12" type="ORF">HMPREF2086_00736</name>
</gene>
<dbReference type="eggNOG" id="COG0307">
    <property type="taxonomic scope" value="Bacteria"/>
</dbReference>
<evidence type="ECO:0000256" key="7">
    <source>
        <dbReference type="ARBA" id="ARBA00022679"/>
    </source>
</evidence>
<dbReference type="PATRIC" id="fig|1357400.3.peg.1015"/>
<dbReference type="InterPro" id="IPR001783">
    <property type="entry name" value="Lumazine-bd"/>
</dbReference>
<dbReference type="HOGENOM" id="CLU_034388_2_0_7"/>
<organism evidence="12 13">
    <name type="scientific">Helicobacter macacae MIT 99-5501</name>
    <dbReference type="NCBI Taxonomy" id="1357400"/>
    <lineage>
        <taxon>Bacteria</taxon>
        <taxon>Pseudomonadati</taxon>
        <taxon>Campylobacterota</taxon>
        <taxon>Epsilonproteobacteria</taxon>
        <taxon>Campylobacterales</taxon>
        <taxon>Helicobacteraceae</taxon>
        <taxon>Helicobacter</taxon>
    </lineage>
</organism>
<evidence type="ECO:0000256" key="9">
    <source>
        <dbReference type="NCBIfam" id="TIGR00187"/>
    </source>
</evidence>